<dbReference type="InterPro" id="IPR031348">
    <property type="entry name" value="PigL_N"/>
</dbReference>
<accession>A0A177CHI8</accession>
<dbReference type="RefSeq" id="XP_018036572.1">
    <property type="nucleotide sequence ID" value="XM_018182895.1"/>
</dbReference>
<feature type="compositionally biased region" description="Low complexity" evidence="1">
    <location>
        <begin position="371"/>
        <end position="393"/>
    </location>
</feature>
<dbReference type="GeneID" id="28766381"/>
<evidence type="ECO:0000313" key="5">
    <source>
        <dbReference type="Proteomes" id="UP000077069"/>
    </source>
</evidence>
<feature type="domain" description="Azaphilone pigments biosynthesis cluster protein L N-terminal" evidence="3">
    <location>
        <begin position="2"/>
        <end position="200"/>
    </location>
</feature>
<keyword evidence="2" id="KW-0732">Signal</keyword>
<evidence type="ECO:0000256" key="1">
    <source>
        <dbReference type="SAM" id="MobiDB-lite"/>
    </source>
</evidence>
<protein>
    <recommendedName>
        <fullName evidence="3">Azaphilone pigments biosynthesis cluster protein L N-terminal domain-containing protein</fullName>
    </recommendedName>
</protein>
<name>A0A177CHI8_9PLEO</name>
<feature type="signal peptide" evidence="2">
    <location>
        <begin position="1"/>
        <end position="24"/>
    </location>
</feature>
<dbReference type="Proteomes" id="UP000077069">
    <property type="component" value="Unassembled WGS sequence"/>
</dbReference>
<evidence type="ECO:0000259" key="3">
    <source>
        <dbReference type="Pfam" id="PF17111"/>
    </source>
</evidence>
<keyword evidence="5" id="KW-1185">Reference proteome</keyword>
<dbReference type="EMBL" id="KV441552">
    <property type="protein sequence ID" value="OAG06207.1"/>
    <property type="molecule type" value="Genomic_DNA"/>
</dbReference>
<gene>
    <name evidence="4" type="ORF">CC84DRAFT_1217468</name>
</gene>
<feature type="compositionally biased region" description="Polar residues" evidence="1">
    <location>
        <begin position="394"/>
        <end position="407"/>
    </location>
</feature>
<evidence type="ECO:0000256" key="2">
    <source>
        <dbReference type="SAM" id="SignalP"/>
    </source>
</evidence>
<feature type="chain" id="PRO_5008058193" description="Azaphilone pigments biosynthesis cluster protein L N-terminal domain-containing protein" evidence="2">
    <location>
        <begin position="25"/>
        <end position="414"/>
    </location>
</feature>
<dbReference type="AlphaFoldDB" id="A0A177CHI8"/>
<dbReference type="OrthoDB" id="432483at2759"/>
<dbReference type="InParanoid" id="A0A177CHI8"/>
<dbReference type="Pfam" id="PF17111">
    <property type="entry name" value="PigL_N"/>
    <property type="match status" value="1"/>
</dbReference>
<reference evidence="4 5" key="1">
    <citation type="submission" date="2016-05" db="EMBL/GenBank/DDBJ databases">
        <title>Comparative analysis of secretome profiles of manganese(II)-oxidizing ascomycete fungi.</title>
        <authorList>
            <consortium name="DOE Joint Genome Institute"/>
            <person name="Zeiner C.A."/>
            <person name="Purvine S.O."/>
            <person name="Zink E.M."/>
            <person name="Wu S."/>
            <person name="Pasa-Tolic L."/>
            <person name="Chaput D.L."/>
            <person name="Haridas S."/>
            <person name="Grigoriev I.V."/>
            <person name="Santelli C.M."/>
            <person name="Hansel C.M."/>
        </authorList>
    </citation>
    <scope>NUCLEOTIDE SEQUENCE [LARGE SCALE GENOMIC DNA]</scope>
    <source>
        <strain evidence="4 5">AP3s5-JAC2a</strain>
    </source>
</reference>
<evidence type="ECO:0000313" key="4">
    <source>
        <dbReference type="EMBL" id="OAG06207.1"/>
    </source>
</evidence>
<organism evidence="4 5">
    <name type="scientific">Paraphaeosphaeria sporulosa</name>
    <dbReference type="NCBI Taxonomy" id="1460663"/>
    <lineage>
        <taxon>Eukaryota</taxon>
        <taxon>Fungi</taxon>
        <taxon>Dikarya</taxon>
        <taxon>Ascomycota</taxon>
        <taxon>Pezizomycotina</taxon>
        <taxon>Dothideomycetes</taxon>
        <taxon>Pleosporomycetidae</taxon>
        <taxon>Pleosporales</taxon>
        <taxon>Massarineae</taxon>
        <taxon>Didymosphaeriaceae</taxon>
        <taxon>Paraphaeosphaeria</taxon>
    </lineage>
</organism>
<proteinExistence type="predicted"/>
<sequence length="414" mass="45642">MADPLSITASVLAIVTAAVQSVKSLNDTVSRYKGRDRTLQRLQNELRDVCGILDSLKEAIQAEASVSALLKGPVGRCGDICQEFEQSMRSFNEKSKTGVRDWAKLEFMRGDINEFIDTISGYKSTIALGLGLITIRAAKVSQEAWKEYNELIQDTVHDLNIHLQRVDEKLEGFSNPSSSPSSVNLGDEKEVTKQCLQICEGAKQFLESSRKSSVLEETLDATHDPHHDRFEAQVLTRQALDENRDSFLKIIGLLRNRLESLILENNPEGGKERSRLLDDINASKQCLEICKAASEASSQKVYRVGEAIADGDSDQVVANTLADLFDVKRAVSKDRSAQLIGSMSGEELRFLAEKRYESRFGAVAPETSSATSTPVVNTEEETSSTPPLTGLTPHAQSVHTSEKPSSNEIRKRII</sequence>
<feature type="region of interest" description="Disordered" evidence="1">
    <location>
        <begin position="363"/>
        <end position="414"/>
    </location>
</feature>